<keyword evidence="5" id="KW-1185">Reference proteome</keyword>
<dbReference type="Pfam" id="PF07969">
    <property type="entry name" value="Amidohydro_3"/>
    <property type="match status" value="1"/>
</dbReference>
<dbReference type="InterPro" id="IPR011059">
    <property type="entry name" value="Metal-dep_hydrolase_composite"/>
</dbReference>
<dbReference type="PANTHER" id="PTHR22642">
    <property type="entry name" value="IMIDAZOLONEPROPIONASE"/>
    <property type="match status" value="1"/>
</dbReference>
<dbReference type="InterPro" id="IPR013108">
    <property type="entry name" value="Amidohydro_3"/>
</dbReference>
<dbReference type="EMBL" id="ML996132">
    <property type="protein sequence ID" value="KAF2735771.1"/>
    <property type="molecule type" value="Genomic_DNA"/>
</dbReference>
<evidence type="ECO:0000313" key="4">
    <source>
        <dbReference type="EMBL" id="KAF2735771.1"/>
    </source>
</evidence>
<organism evidence="4 5">
    <name type="scientific">Polyplosphaeria fusca</name>
    <dbReference type="NCBI Taxonomy" id="682080"/>
    <lineage>
        <taxon>Eukaryota</taxon>
        <taxon>Fungi</taxon>
        <taxon>Dikarya</taxon>
        <taxon>Ascomycota</taxon>
        <taxon>Pezizomycotina</taxon>
        <taxon>Dothideomycetes</taxon>
        <taxon>Pleosporomycetidae</taxon>
        <taxon>Pleosporales</taxon>
        <taxon>Tetraplosphaeriaceae</taxon>
        <taxon>Polyplosphaeria</taxon>
    </lineage>
</organism>
<evidence type="ECO:0000256" key="1">
    <source>
        <dbReference type="SAM" id="MobiDB-lite"/>
    </source>
</evidence>
<dbReference type="AlphaFoldDB" id="A0A9P4R3G4"/>
<dbReference type="Gene3D" id="3.10.310.70">
    <property type="match status" value="1"/>
</dbReference>
<dbReference type="SUPFAM" id="SSF51338">
    <property type="entry name" value="Composite domain of metallo-dependent hydrolases"/>
    <property type="match status" value="1"/>
</dbReference>
<dbReference type="Proteomes" id="UP000799444">
    <property type="component" value="Unassembled WGS sequence"/>
</dbReference>
<evidence type="ECO:0000259" key="3">
    <source>
        <dbReference type="Pfam" id="PF07969"/>
    </source>
</evidence>
<proteinExistence type="predicted"/>
<protein>
    <recommendedName>
        <fullName evidence="3">Amidohydrolase 3 domain-containing protein</fullName>
    </recommendedName>
</protein>
<dbReference type="Gene3D" id="2.30.40.10">
    <property type="entry name" value="Urease, subunit C, domain 1"/>
    <property type="match status" value="1"/>
</dbReference>
<dbReference type="SUPFAM" id="SSF51556">
    <property type="entry name" value="Metallo-dependent hydrolases"/>
    <property type="match status" value="1"/>
</dbReference>
<reference evidence="4" key="1">
    <citation type="journal article" date="2020" name="Stud. Mycol.">
        <title>101 Dothideomycetes genomes: a test case for predicting lifestyles and emergence of pathogens.</title>
        <authorList>
            <person name="Haridas S."/>
            <person name="Albert R."/>
            <person name="Binder M."/>
            <person name="Bloem J."/>
            <person name="Labutti K."/>
            <person name="Salamov A."/>
            <person name="Andreopoulos B."/>
            <person name="Baker S."/>
            <person name="Barry K."/>
            <person name="Bills G."/>
            <person name="Bluhm B."/>
            <person name="Cannon C."/>
            <person name="Castanera R."/>
            <person name="Culley D."/>
            <person name="Daum C."/>
            <person name="Ezra D."/>
            <person name="Gonzalez J."/>
            <person name="Henrissat B."/>
            <person name="Kuo A."/>
            <person name="Liang C."/>
            <person name="Lipzen A."/>
            <person name="Lutzoni F."/>
            <person name="Magnuson J."/>
            <person name="Mondo S."/>
            <person name="Nolan M."/>
            <person name="Ohm R."/>
            <person name="Pangilinan J."/>
            <person name="Park H.-J."/>
            <person name="Ramirez L."/>
            <person name="Alfaro M."/>
            <person name="Sun H."/>
            <person name="Tritt A."/>
            <person name="Yoshinaga Y."/>
            <person name="Zwiers L.-H."/>
            <person name="Turgeon B."/>
            <person name="Goodwin S."/>
            <person name="Spatafora J."/>
            <person name="Crous P."/>
            <person name="Grigoriev I."/>
        </authorList>
    </citation>
    <scope>NUCLEOTIDE SEQUENCE</scope>
    <source>
        <strain evidence="4">CBS 125425</strain>
    </source>
</reference>
<feature type="region of interest" description="Disordered" evidence="1">
    <location>
        <begin position="184"/>
        <end position="230"/>
    </location>
</feature>
<dbReference type="PANTHER" id="PTHR22642:SF2">
    <property type="entry name" value="PROTEIN LONG AFTER FAR-RED 3"/>
    <property type="match status" value="1"/>
</dbReference>
<dbReference type="Gene3D" id="3.20.20.140">
    <property type="entry name" value="Metal-dependent hydrolases"/>
    <property type="match status" value="1"/>
</dbReference>
<dbReference type="OrthoDB" id="194468at2759"/>
<accession>A0A9P4R3G4</accession>
<feature type="domain" description="Amidohydrolase 3" evidence="3">
    <location>
        <begin position="70"/>
        <end position="488"/>
    </location>
</feature>
<evidence type="ECO:0000256" key="2">
    <source>
        <dbReference type="SAM" id="SignalP"/>
    </source>
</evidence>
<feature type="signal peptide" evidence="2">
    <location>
        <begin position="1"/>
        <end position="16"/>
    </location>
</feature>
<dbReference type="InterPro" id="IPR032466">
    <property type="entry name" value="Metal_Hydrolase"/>
</dbReference>
<sequence>MIRLFAVASVLGTIAAKLTVQSADLVIRNGSIYTIDRVSTKAGALAVKNGIISFVGSNEGVAPYVGNETKVVDLHGRAAIPGLVDSHMHTLSGGLFLLKCDLNYQPLDLNAVLQHIQRCIDDETGKSDTDWVDVVNLDFPSLVTRSGSVGKVQLDKLNTSRPLSIRSSDYHTVLVNSRALELSDITASTPDPPNGKIERLPGSKEPSGVLQDQASGLLSGPPPPNEEQQVEAGRAALKALRQAGITTFQEAAAGADAQKTYKTIQTEGGLSSRGWFDYRIEAPPSLDGVPKLVSNAAALIKSLNDNSTIGPAPALKWQAIKAFVDGVITYPANTAALIDPYWSPVNGTNETVWRPDNSTLNKPYWSVEILARTLEGLFLQGIDAQLHVDGDLAVRIGLDAAAAFKKKYPDRKFKLGLAHDELSHQDDWARFAELEVDPIMSFQWSQLSSFYIPSTFQSLAEYRKRNLQAYAQIEKAGRPITYGSDWPVRR</sequence>
<comment type="caution">
    <text evidence="4">The sequence shown here is derived from an EMBL/GenBank/DDBJ whole genome shotgun (WGS) entry which is preliminary data.</text>
</comment>
<dbReference type="GO" id="GO:0016810">
    <property type="term" value="F:hydrolase activity, acting on carbon-nitrogen (but not peptide) bonds"/>
    <property type="evidence" value="ECO:0007669"/>
    <property type="project" value="InterPro"/>
</dbReference>
<feature type="chain" id="PRO_5040280084" description="Amidohydrolase 3 domain-containing protein" evidence="2">
    <location>
        <begin position="17"/>
        <end position="490"/>
    </location>
</feature>
<gene>
    <name evidence="4" type="ORF">EJ04DRAFT_511551</name>
</gene>
<name>A0A9P4R3G4_9PLEO</name>
<evidence type="ECO:0000313" key="5">
    <source>
        <dbReference type="Proteomes" id="UP000799444"/>
    </source>
</evidence>
<keyword evidence="2" id="KW-0732">Signal</keyword>